<dbReference type="RefSeq" id="WP_323251898.1">
    <property type="nucleotide sequence ID" value="NZ_JAYFUL010000039.1"/>
</dbReference>
<name>A0ABU5QS30_9BACT</name>
<sequence length="112" mass="12977">MVSEIRKSIENYKKLNDVHHYKIMLGAADMFIESYPNGVETAQELDLGIDLFKELVSLTYITSLREYENDTDLYREILYKKLIVFKLCIPASHSKLRGLTEMLVGMKENELG</sequence>
<dbReference type="Proteomes" id="UP001304671">
    <property type="component" value="Unassembled WGS sequence"/>
</dbReference>
<evidence type="ECO:0000313" key="2">
    <source>
        <dbReference type="Proteomes" id="UP001304671"/>
    </source>
</evidence>
<keyword evidence="2" id="KW-1185">Reference proteome</keyword>
<reference evidence="1 2" key="1">
    <citation type="submission" date="2023-12" db="EMBL/GenBank/DDBJ databases">
        <title>Novel species of the genus Arcicella isolated from rivers.</title>
        <authorList>
            <person name="Lu H."/>
        </authorList>
    </citation>
    <scope>NUCLEOTIDE SEQUENCE [LARGE SCALE GENOMIC DNA]</scope>
    <source>
        <strain evidence="1 2">LMG 21963</strain>
    </source>
</reference>
<proteinExistence type="predicted"/>
<comment type="caution">
    <text evidence="1">The sequence shown here is derived from an EMBL/GenBank/DDBJ whole genome shotgun (WGS) entry which is preliminary data.</text>
</comment>
<accession>A0ABU5QS30</accession>
<organism evidence="1 2">
    <name type="scientific">Arcicella aquatica</name>
    <dbReference type="NCBI Taxonomy" id="217141"/>
    <lineage>
        <taxon>Bacteria</taxon>
        <taxon>Pseudomonadati</taxon>
        <taxon>Bacteroidota</taxon>
        <taxon>Cytophagia</taxon>
        <taxon>Cytophagales</taxon>
        <taxon>Flectobacillaceae</taxon>
        <taxon>Arcicella</taxon>
    </lineage>
</organism>
<protein>
    <submittedName>
        <fullName evidence="1">Uncharacterized protein</fullName>
    </submittedName>
</protein>
<dbReference type="EMBL" id="JAYFUL010000039">
    <property type="protein sequence ID" value="MEA5259886.1"/>
    <property type="molecule type" value="Genomic_DNA"/>
</dbReference>
<evidence type="ECO:0000313" key="1">
    <source>
        <dbReference type="EMBL" id="MEA5259886.1"/>
    </source>
</evidence>
<gene>
    <name evidence="1" type="ORF">VB264_18960</name>
</gene>